<dbReference type="Pfam" id="PF02604">
    <property type="entry name" value="PhdYeFM_antitox"/>
    <property type="match status" value="1"/>
</dbReference>
<gene>
    <name evidence="3" type="ORF">Ga0058931_0639</name>
</gene>
<evidence type="ECO:0000313" key="4">
    <source>
        <dbReference type="Proteomes" id="UP000182045"/>
    </source>
</evidence>
<dbReference type="SUPFAM" id="SSF143120">
    <property type="entry name" value="YefM-like"/>
    <property type="match status" value="1"/>
</dbReference>
<dbReference type="InterPro" id="IPR036165">
    <property type="entry name" value="YefM-like_sf"/>
</dbReference>
<evidence type="ECO:0000256" key="2">
    <source>
        <dbReference type="RuleBase" id="RU362080"/>
    </source>
</evidence>
<comment type="caution">
    <text evidence="3">The sequence shown here is derived from an EMBL/GenBank/DDBJ whole genome shotgun (WGS) entry which is preliminary data.</text>
</comment>
<comment type="function">
    <text evidence="2">Antitoxin component of a type II toxin-antitoxin (TA) system.</text>
</comment>
<accession>A0ABM9VS91</accession>
<evidence type="ECO:0000256" key="1">
    <source>
        <dbReference type="ARBA" id="ARBA00009981"/>
    </source>
</evidence>
<dbReference type="RefSeq" id="WP_245638758.1">
    <property type="nucleotide sequence ID" value="NZ_FBYC01000003.1"/>
</dbReference>
<dbReference type="Proteomes" id="UP000182045">
    <property type="component" value="Unassembled WGS sequence"/>
</dbReference>
<dbReference type="InterPro" id="IPR006442">
    <property type="entry name" value="Antitoxin_Phd/YefM"/>
</dbReference>
<proteinExistence type="inferred from homology"/>
<dbReference type="EMBL" id="FBYC01000003">
    <property type="protein sequence ID" value="CUX79942.1"/>
    <property type="molecule type" value="Genomic_DNA"/>
</dbReference>
<keyword evidence="4" id="KW-1185">Reference proteome</keyword>
<name>A0ABM9VS91_9RHOB</name>
<reference evidence="3 4" key="1">
    <citation type="submission" date="2016-01" db="EMBL/GenBank/DDBJ databases">
        <authorList>
            <person name="Varghese N."/>
        </authorList>
    </citation>
    <scope>NUCLEOTIDE SEQUENCE [LARGE SCALE GENOMIC DNA]</scope>
    <source>
        <strain evidence="3 4">HL-91</strain>
    </source>
</reference>
<evidence type="ECO:0000313" key="3">
    <source>
        <dbReference type="EMBL" id="CUX79942.1"/>
    </source>
</evidence>
<comment type="similarity">
    <text evidence="1 2">Belongs to the phD/YefM antitoxin family.</text>
</comment>
<dbReference type="NCBIfam" id="TIGR01552">
    <property type="entry name" value="phd_fam"/>
    <property type="match status" value="1"/>
</dbReference>
<dbReference type="Gene3D" id="3.40.1620.10">
    <property type="entry name" value="YefM-like domain"/>
    <property type="match status" value="1"/>
</dbReference>
<protein>
    <recommendedName>
        <fullName evidence="2">Antitoxin</fullName>
    </recommendedName>
</protein>
<sequence length="84" mass="9656">MHDLPEFKAADLTRHTSDLFDAAIRSPIAITKHRKPKFVLMSMDQYQSLTRGATQQAHMIDEMPEDLKTLMIEGLERDLTRADD</sequence>
<organism evidence="3 4">
    <name type="scientific">Roseibaca calidilacus</name>
    <dbReference type="NCBI Taxonomy" id="1666912"/>
    <lineage>
        <taxon>Bacteria</taxon>
        <taxon>Pseudomonadati</taxon>
        <taxon>Pseudomonadota</taxon>
        <taxon>Alphaproteobacteria</taxon>
        <taxon>Rhodobacterales</taxon>
        <taxon>Paracoccaceae</taxon>
        <taxon>Roseinatronobacter</taxon>
    </lineage>
</organism>